<proteinExistence type="predicted"/>
<organism evidence="1 2">
    <name type="scientific">Haemaphysalis longicornis</name>
    <name type="common">Bush tick</name>
    <dbReference type="NCBI Taxonomy" id="44386"/>
    <lineage>
        <taxon>Eukaryota</taxon>
        <taxon>Metazoa</taxon>
        <taxon>Ecdysozoa</taxon>
        <taxon>Arthropoda</taxon>
        <taxon>Chelicerata</taxon>
        <taxon>Arachnida</taxon>
        <taxon>Acari</taxon>
        <taxon>Parasitiformes</taxon>
        <taxon>Ixodida</taxon>
        <taxon>Ixodoidea</taxon>
        <taxon>Ixodidae</taxon>
        <taxon>Haemaphysalinae</taxon>
        <taxon>Haemaphysalis</taxon>
    </lineage>
</organism>
<comment type="caution">
    <text evidence="1">The sequence shown here is derived from an EMBL/GenBank/DDBJ whole genome shotgun (WGS) entry which is preliminary data.</text>
</comment>
<dbReference type="VEuPathDB" id="VectorBase:HLOH_048044"/>
<dbReference type="AlphaFoldDB" id="A0A9J6GXQ2"/>
<name>A0A9J6GXQ2_HAELO</name>
<evidence type="ECO:0000313" key="1">
    <source>
        <dbReference type="EMBL" id="KAH9379140.1"/>
    </source>
</evidence>
<evidence type="ECO:0000313" key="2">
    <source>
        <dbReference type="Proteomes" id="UP000821853"/>
    </source>
</evidence>
<keyword evidence="2" id="KW-1185">Reference proteome</keyword>
<dbReference type="Proteomes" id="UP000821853">
    <property type="component" value="Unassembled WGS sequence"/>
</dbReference>
<reference evidence="1 2" key="1">
    <citation type="journal article" date="2020" name="Cell">
        <title>Large-Scale Comparative Analyses of Tick Genomes Elucidate Their Genetic Diversity and Vector Capacities.</title>
        <authorList>
            <consortium name="Tick Genome and Microbiome Consortium (TIGMIC)"/>
            <person name="Jia N."/>
            <person name="Wang J."/>
            <person name="Shi W."/>
            <person name="Du L."/>
            <person name="Sun Y."/>
            <person name="Zhan W."/>
            <person name="Jiang J.F."/>
            <person name="Wang Q."/>
            <person name="Zhang B."/>
            <person name="Ji P."/>
            <person name="Bell-Sakyi L."/>
            <person name="Cui X.M."/>
            <person name="Yuan T.T."/>
            <person name="Jiang B.G."/>
            <person name="Yang W.F."/>
            <person name="Lam T.T."/>
            <person name="Chang Q.C."/>
            <person name="Ding S.J."/>
            <person name="Wang X.J."/>
            <person name="Zhu J.G."/>
            <person name="Ruan X.D."/>
            <person name="Zhao L."/>
            <person name="Wei J.T."/>
            <person name="Ye R.Z."/>
            <person name="Que T.C."/>
            <person name="Du C.H."/>
            <person name="Zhou Y.H."/>
            <person name="Cheng J.X."/>
            <person name="Dai P.F."/>
            <person name="Guo W.B."/>
            <person name="Han X.H."/>
            <person name="Huang E.J."/>
            <person name="Li L.F."/>
            <person name="Wei W."/>
            <person name="Gao Y.C."/>
            <person name="Liu J.Z."/>
            <person name="Shao H.Z."/>
            <person name="Wang X."/>
            <person name="Wang C.C."/>
            <person name="Yang T.C."/>
            <person name="Huo Q.B."/>
            <person name="Li W."/>
            <person name="Chen H.Y."/>
            <person name="Chen S.E."/>
            <person name="Zhou L.G."/>
            <person name="Ni X.B."/>
            <person name="Tian J.H."/>
            <person name="Sheng Y."/>
            <person name="Liu T."/>
            <person name="Pan Y.S."/>
            <person name="Xia L.Y."/>
            <person name="Li J."/>
            <person name="Zhao F."/>
            <person name="Cao W.C."/>
        </authorList>
    </citation>
    <scope>NUCLEOTIDE SEQUENCE [LARGE SCALE GENOMIC DNA]</scope>
    <source>
        <strain evidence="1">HaeL-2018</strain>
    </source>
</reference>
<sequence>MSSSGPDSGAGDVSIAASAGVAVVVIAAGVERAAGARGPGVEMSRAPHVGYSRQLKAAAARGEADAVPRCGVRVSPPLAVVNFAIDSATRLLGGSRRKWYQENPCIVPVRLVAKSGGQEVPIRGWRSEKREP</sequence>
<accession>A0A9J6GXQ2</accession>
<gene>
    <name evidence="1" type="ORF">HPB48_019211</name>
</gene>
<dbReference type="EMBL" id="JABSTR010000009">
    <property type="protein sequence ID" value="KAH9379140.1"/>
    <property type="molecule type" value="Genomic_DNA"/>
</dbReference>
<protein>
    <submittedName>
        <fullName evidence="1">Uncharacterized protein</fullName>
    </submittedName>
</protein>